<accession>A0AAE0T8S1</accession>
<dbReference type="Pfam" id="PF00651">
    <property type="entry name" value="BTB"/>
    <property type="match status" value="1"/>
</dbReference>
<sequence>MEGNTEQLSDYWQFENSLYKSVSILFDKCLWTDVTFTFKTDEEVVEIKGHKIILAVRSPVFEAMFYRQKETNEVAIVDASPEFFKLFLRCLYTDNVDLDEDSLIQVVKLAHRYQVGHVLHLCSEKLAMLIRLENVCDLLNLAVFYELKDLREKACDFVDDHVLEILETPGFMDLSVESLKVILAGDTFYTDELNLFRKCMEWAENKCIKQGLEPDYRNKRTLLSDGFFFLRLPTLSAADYTEHIVKTSILSVEESHKIYIYKCSPLAQKNNNLSQKDLSNSIIPRKQKLNNILWPERECQVEFKCPNDVYLAGIMLEDIEEETKTGATNTVFLDIALLGKVVIKDIELNGTFQTGYLSKLPNFIPLKENVFLKGRINPYIITVETKCYASFNVRFTSQLLNAYQIQQMIFQKWPCCKYKNIITGIRYLNISNR</sequence>
<dbReference type="Proteomes" id="UP001195483">
    <property type="component" value="Unassembled WGS sequence"/>
</dbReference>
<reference evidence="2" key="1">
    <citation type="journal article" date="2021" name="Genome Biol. Evol.">
        <title>A High-Quality Reference Genome for a Parasitic Bivalve with Doubly Uniparental Inheritance (Bivalvia: Unionida).</title>
        <authorList>
            <person name="Smith C.H."/>
        </authorList>
    </citation>
    <scope>NUCLEOTIDE SEQUENCE</scope>
    <source>
        <strain evidence="2">CHS0354</strain>
    </source>
</reference>
<dbReference type="InterPro" id="IPR000210">
    <property type="entry name" value="BTB/POZ_dom"/>
</dbReference>
<evidence type="ECO:0000313" key="2">
    <source>
        <dbReference type="EMBL" id="KAK3605335.1"/>
    </source>
</evidence>
<reference evidence="2" key="3">
    <citation type="submission" date="2023-05" db="EMBL/GenBank/DDBJ databases">
        <authorList>
            <person name="Smith C.H."/>
        </authorList>
    </citation>
    <scope>NUCLEOTIDE SEQUENCE</scope>
    <source>
        <strain evidence="2">CHS0354</strain>
        <tissue evidence="2">Mantle</tissue>
    </source>
</reference>
<dbReference type="SMART" id="SM00225">
    <property type="entry name" value="BTB"/>
    <property type="match status" value="1"/>
</dbReference>
<dbReference type="PROSITE" id="PS50097">
    <property type="entry name" value="BTB"/>
    <property type="match status" value="1"/>
</dbReference>
<reference evidence="2" key="2">
    <citation type="journal article" date="2021" name="Genome Biol. Evol.">
        <title>Developing a high-quality reference genome for a parasitic bivalve with doubly uniparental inheritance (Bivalvia: Unionida).</title>
        <authorList>
            <person name="Smith C.H."/>
        </authorList>
    </citation>
    <scope>NUCLEOTIDE SEQUENCE</scope>
    <source>
        <strain evidence="2">CHS0354</strain>
        <tissue evidence="2">Mantle</tissue>
    </source>
</reference>
<dbReference type="SUPFAM" id="SSF54695">
    <property type="entry name" value="POZ domain"/>
    <property type="match status" value="1"/>
</dbReference>
<gene>
    <name evidence="2" type="ORF">CHS0354_033824</name>
</gene>
<dbReference type="SMART" id="SM00875">
    <property type="entry name" value="BACK"/>
    <property type="match status" value="1"/>
</dbReference>
<dbReference type="Pfam" id="PF07707">
    <property type="entry name" value="BACK"/>
    <property type="match status" value="1"/>
</dbReference>
<dbReference type="Gene3D" id="3.30.710.10">
    <property type="entry name" value="Potassium Channel Kv1.1, Chain A"/>
    <property type="match status" value="1"/>
</dbReference>
<dbReference type="Gene3D" id="1.25.40.420">
    <property type="match status" value="1"/>
</dbReference>
<name>A0AAE0T8S1_9BIVA</name>
<evidence type="ECO:0000259" key="1">
    <source>
        <dbReference type="PROSITE" id="PS50097"/>
    </source>
</evidence>
<dbReference type="InterPro" id="IPR011333">
    <property type="entry name" value="SKP1/BTB/POZ_sf"/>
</dbReference>
<dbReference type="CDD" id="cd18186">
    <property type="entry name" value="BTB_POZ_ZBTB_KLHL-like"/>
    <property type="match status" value="1"/>
</dbReference>
<dbReference type="InterPro" id="IPR011705">
    <property type="entry name" value="BACK"/>
</dbReference>
<dbReference type="PANTHER" id="PTHR45774:SF3">
    <property type="entry name" value="BTB (POZ) DOMAIN-CONTAINING 2B-RELATED"/>
    <property type="match status" value="1"/>
</dbReference>
<proteinExistence type="predicted"/>
<keyword evidence="3" id="KW-1185">Reference proteome</keyword>
<comment type="caution">
    <text evidence="2">The sequence shown here is derived from an EMBL/GenBank/DDBJ whole genome shotgun (WGS) entry which is preliminary data.</text>
</comment>
<dbReference type="AlphaFoldDB" id="A0AAE0T8S1"/>
<dbReference type="PANTHER" id="PTHR45774">
    <property type="entry name" value="BTB/POZ DOMAIN-CONTAINING"/>
    <property type="match status" value="1"/>
</dbReference>
<feature type="domain" description="BTB" evidence="1">
    <location>
        <begin position="32"/>
        <end position="100"/>
    </location>
</feature>
<protein>
    <recommendedName>
        <fullName evidence="1">BTB domain-containing protein</fullName>
    </recommendedName>
</protein>
<dbReference type="EMBL" id="JAEAOA010001975">
    <property type="protein sequence ID" value="KAK3605335.1"/>
    <property type="molecule type" value="Genomic_DNA"/>
</dbReference>
<organism evidence="2 3">
    <name type="scientific">Potamilus streckersoni</name>
    <dbReference type="NCBI Taxonomy" id="2493646"/>
    <lineage>
        <taxon>Eukaryota</taxon>
        <taxon>Metazoa</taxon>
        <taxon>Spiralia</taxon>
        <taxon>Lophotrochozoa</taxon>
        <taxon>Mollusca</taxon>
        <taxon>Bivalvia</taxon>
        <taxon>Autobranchia</taxon>
        <taxon>Heteroconchia</taxon>
        <taxon>Palaeoheterodonta</taxon>
        <taxon>Unionida</taxon>
        <taxon>Unionoidea</taxon>
        <taxon>Unionidae</taxon>
        <taxon>Ambleminae</taxon>
        <taxon>Lampsilini</taxon>
        <taxon>Potamilus</taxon>
    </lineage>
</organism>
<evidence type="ECO:0000313" key="3">
    <source>
        <dbReference type="Proteomes" id="UP001195483"/>
    </source>
</evidence>